<feature type="domain" description="G-protein coupled receptors family 1 profile" evidence="6">
    <location>
        <begin position="36"/>
        <end position="324"/>
    </location>
</feature>
<evidence type="ECO:0000259" key="6">
    <source>
        <dbReference type="PROSITE" id="PS50262"/>
    </source>
</evidence>
<name>A0A3B3Y776_9TELE</name>
<feature type="transmembrane region" description="Helical" evidence="5">
    <location>
        <begin position="23"/>
        <end position="43"/>
    </location>
</feature>
<dbReference type="GO" id="GO:0004930">
    <property type="term" value="F:G protein-coupled receptor activity"/>
    <property type="evidence" value="ECO:0007669"/>
    <property type="project" value="InterPro"/>
</dbReference>
<dbReference type="AlphaFoldDB" id="A0A3B3Y776"/>
<dbReference type="CDD" id="cd00637">
    <property type="entry name" value="7tm_classA_rhodopsin-like"/>
    <property type="match status" value="1"/>
</dbReference>
<dbReference type="Ensembl" id="ENSPMET00000010804.1">
    <property type="protein sequence ID" value="ENSPMEP00000023189.1"/>
    <property type="gene ID" value="ENSPMEG00000004602.1"/>
</dbReference>
<dbReference type="SUPFAM" id="SSF81321">
    <property type="entry name" value="Family A G protein-coupled receptor-like"/>
    <property type="match status" value="1"/>
</dbReference>
<evidence type="ECO:0000256" key="3">
    <source>
        <dbReference type="ARBA" id="ARBA00022989"/>
    </source>
</evidence>
<sequence>MNMPNSTQDFSGLLGSKQIDVLSILYIVLLSLSITGSFSVLLVSTIKWRHLRGQVHLLVQLSLADLLAAIVLMCTSVINKVHPFSAVICPYLLPLSLTFYFISFMLTIVYALKSRNAMQGWRDRAADEEDEHSQCRRKIKAIPLYVLVWLAPLAIYFVYVCTLLIKPATLIPASSRSQDGLSDNGSSYCSSCILFLHVWKDPCVGVDKIHDTFIRVFLAIVVITAMLSCSVIYWKIGKWHEQYMQVGLFPVDGDGHLRRQLKRVFSTARNIVMVILFCWAPALLLLLIAPLMIHMNVKQDSLYGLYLIQAATVSLQGFLNSMVYAWRRPNFTEAVLGEITPLLRYKQKTPYFEESFHC</sequence>
<keyword evidence="4 5" id="KW-0472">Membrane</keyword>
<dbReference type="InterPro" id="IPR017452">
    <property type="entry name" value="GPCR_Rhodpsn_7TM"/>
</dbReference>
<organism evidence="7 8">
    <name type="scientific">Poecilia mexicana</name>
    <dbReference type="NCBI Taxonomy" id="48701"/>
    <lineage>
        <taxon>Eukaryota</taxon>
        <taxon>Metazoa</taxon>
        <taxon>Chordata</taxon>
        <taxon>Craniata</taxon>
        <taxon>Vertebrata</taxon>
        <taxon>Euteleostomi</taxon>
        <taxon>Actinopterygii</taxon>
        <taxon>Neopterygii</taxon>
        <taxon>Teleostei</taxon>
        <taxon>Neoteleostei</taxon>
        <taxon>Acanthomorphata</taxon>
        <taxon>Ovalentaria</taxon>
        <taxon>Atherinomorphae</taxon>
        <taxon>Cyprinodontiformes</taxon>
        <taxon>Poeciliidae</taxon>
        <taxon>Poeciliinae</taxon>
        <taxon>Poecilia</taxon>
    </lineage>
</organism>
<dbReference type="Proteomes" id="UP000261480">
    <property type="component" value="Unplaced"/>
</dbReference>
<comment type="subcellular location">
    <subcellularLocation>
        <location evidence="1">Membrane</location>
        <topology evidence="1">Multi-pass membrane protein</topology>
    </subcellularLocation>
</comment>
<feature type="transmembrane region" description="Helical" evidence="5">
    <location>
        <begin position="271"/>
        <end position="293"/>
    </location>
</feature>
<feature type="transmembrane region" description="Helical" evidence="5">
    <location>
        <begin position="55"/>
        <end position="79"/>
    </location>
</feature>
<keyword evidence="3 5" id="KW-1133">Transmembrane helix</keyword>
<evidence type="ECO:0000256" key="4">
    <source>
        <dbReference type="ARBA" id="ARBA00023136"/>
    </source>
</evidence>
<keyword evidence="2 5" id="KW-0812">Transmembrane</keyword>
<dbReference type="GO" id="GO:0007189">
    <property type="term" value="P:adenylate cyclase-activating G protein-coupled receptor signaling pathway"/>
    <property type="evidence" value="ECO:0007669"/>
    <property type="project" value="TreeGrafter"/>
</dbReference>
<dbReference type="Gene3D" id="1.20.1070.10">
    <property type="entry name" value="Rhodopsin 7-helix transmembrane proteins"/>
    <property type="match status" value="1"/>
</dbReference>
<accession>A0A3B3Y776</accession>
<evidence type="ECO:0000256" key="5">
    <source>
        <dbReference type="SAM" id="Phobius"/>
    </source>
</evidence>
<feature type="transmembrane region" description="Helical" evidence="5">
    <location>
        <begin position="305"/>
        <end position="326"/>
    </location>
</feature>
<dbReference type="KEGG" id="pmei:106906132"/>
<dbReference type="GO" id="GO:0005886">
    <property type="term" value="C:plasma membrane"/>
    <property type="evidence" value="ECO:0007669"/>
    <property type="project" value="TreeGrafter"/>
</dbReference>
<dbReference type="PANTHER" id="PTHR23112">
    <property type="entry name" value="G PROTEIN-COUPLED RECEPTOR 157-RELATED"/>
    <property type="match status" value="1"/>
</dbReference>
<evidence type="ECO:0000313" key="8">
    <source>
        <dbReference type="Proteomes" id="UP000261480"/>
    </source>
</evidence>
<keyword evidence="8" id="KW-1185">Reference proteome</keyword>
<evidence type="ECO:0000256" key="1">
    <source>
        <dbReference type="ARBA" id="ARBA00004141"/>
    </source>
</evidence>
<feature type="transmembrane region" description="Helical" evidence="5">
    <location>
        <begin position="213"/>
        <end position="234"/>
    </location>
</feature>
<dbReference type="OrthoDB" id="9892611at2759"/>
<feature type="transmembrane region" description="Helical" evidence="5">
    <location>
        <begin position="91"/>
        <end position="112"/>
    </location>
</feature>
<feature type="transmembrane region" description="Helical" evidence="5">
    <location>
        <begin position="144"/>
        <end position="165"/>
    </location>
</feature>
<reference evidence="7" key="2">
    <citation type="submission" date="2025-09" db="UniProtKB">
        <authorList>
            <consortium name="Ensembl"/>
        </authorList>
    </citation>
    <scope>IDENTIFICATION</scope>
</reference>
<dbReference type="InterPro" id="IPR000276">
    <property type="entry name" value="GPCR_Rhodpsn"/>
</dbReference>
<reference evidence="7" key="1">
    <citation type="submission" date="2025-08" db="UniProtKB">
        <authorList>
            <consortium name="Ensembl"/>
        </authorList>
    </citation>
    <scope>IDENTIFICATION</scope>
</reference>
<dbReference type="STRING" id="48701.ENSPMEP00000023189"/>
<proteinExistence type="predicted"/>
<evidence type="ECO:0000256" key="2">
    <source>
        <dbReference type="ARBA" id="ARBA00022692"/>
    </source>
</evidence>
<protein>
    <recommendedName>
        <fullName evidence="6">G-protein coupled receptors family 1 profile domain-containing protein</fullName>
    </recommendedName>
</protein>
<dbReference type="PRINTS" id="PR00237">
    <property type="entry name" value="GPCRRHODOPSN"/>
</dbReference>
<dbReference type="RefSeq" id="XP_014826755.1">
    <property type="nucleotide sequence ID" value="XM_014971269.1"/>
</dbReference>
<dbReference type="PANTHER" id="PTHR23112:SF36">
    <property type="entry name" value="SI:DKEY-30C15.2 PROTEIN"/>
    <property type="match status" value="1"/>
</dbReference>
<dbReference type="PROSITE" id="PS50262">
    <property type="entry name" value="G_PROTEIN_RECEP_F1_2"/>
    <property type="match status" value="1"/>
</dbReference>
<evidence type="ECO:0000313" key="7">
    <source>
        <dbReference type="Ensembl" id="ENSPMEP00000023189.1"/>
    </source>
</evidence>
<dbReference type="GeneID" id="106906132"/>